<evidence type="ECO:0000313" key="4">
    <source>
        <dbReference type="Proteomes" id="UP000305654"/>
    </source>
</evidence>
<dbReference type="InterPro" id="IPR055378">
    <property type="entry name" value="GH3_C"/>
</dbReference>
<comment type="caution">
    <text evidence="3">The sequence shown here is derived from an EMBL/GenBank/DDBJ whole genome shotgun (WGS) entry which is preliminary data.</text>
</comment>
<dbReference type="Proteomes" id="UP000305654">
    <property type="component" value="Unassembled WGS sequence"/>
</dbReference>
<feature type="domain" description="GH3 C-terminal" evidence="2">
    <location>
        <begin position="390"/>
        <end position="500"/>
    </location>
</feature>
<dbReference type="GO" id="GO:0016881">
    <property type="term" value="F:acid-amino acid ligase activity"/>
    <property type="evidence" value="ECO:0007669"/>
    <property type="project" value="TreeGrafter"/>
</dbReference>
<dbReference type="RefSeq" id="WP_138327376.1">
    <property type="nucleotide sequence ID" value="NZ_VCDI01000007.1"/>
</dbReference>
<sequence>MRWCALTDPTIVLKLWAARRRAALARQDAGATQRRVLARLLARAADTRFGQAHDFAAIRSVRDYQRRVPVRTYEEFWTRWWQPSFPDVGGVTWPGRMRYYANSSGTTQAVTKRIPLSRAMLRANKSCALDVLAWHLAARPDSRVLASGGIFLGGTTDLERLAPGVAAGDLSGIAAIRTPIWARGRVLPPPAIAALRDWREKMAALAPLALQHPVASISGTASWMLLFFETVASLRPPGALLRHLFPELELIVHGGVGFAPYRSRFAAWMQGSAALTREVYAASEGFIAVADRGDGEGLRLILDRGLFYEFVRPGDLGSVSSGQGGPERRWIGNAVVGEEYALVLSSNAGLWSYILGDTVRLVSLDPPRILISGRTAWSLSVAGEHLIGAELDRAATEAAQAVGRNLVEYSVAPVAPDEQDNRGGHLFAVELDGPADAAEFGRALDAALRRLNEDYAAHRGDGFGLRDPDIRLLPPGSFTRWMERRNKLGAQNKVARVVGDAGALATLLS</sequence>
<dbReference type="GO" id="GO:0005737">
    <property type="term" value="C:cytoplasm"/>
    <property type="evidence" value="ECO:0007669"/>
    <property type="project" value="TreeGrafter"/>
</dbReference>
<gene>
    <name evidence="3" type="ORF">FE263_17750</name>
</gene>
<dbReference type="EMBL" id="VCDI01000007">
    <property type="protein sequence ID" value="TLU71339.1"/>
    <property type="molecule type" value="Genomic_DNA"/>
</dbReference>
<dbReference type="PANTHER" id="PTHR31901:SF9">
    <property type="entry name" value="GH3 DOMAIN-CONTAINING PROTEIN"/>
    <property type="match status" value="1"/>
</dbReference>
<reference evidence="3 4" key="1">
    <citation type="submission" date="2019-05" db="EMBL/GenBank/DDBJ databases">
        <authorList>
            <person name="Pankratov T."/>
            <person name="Grouzdev D."/>
        </authorList>
    </citation>
    <scope>NUCLEOTIDE SEQUENCE [LARGE SCALE GENOMIC DNA]</scope>
    <source>
        <strain evidence="3 4">KEBCLARHB70R</strain>
    </source>
</reference>
<dbReference type="InterPro" id="IPR055377">
    <property type="entry name" value="GH3_M"/>
</dbReference>
<dbReference type="Pfam" id="PF23571">
    <property type="entry name" value="GH3_M"/>
    <property type="match status" value="1"/>
</dbReference>
<organism evidence="3 4">
    <name type="scientific">Lichenicoccus roseus</name>
    <dbReference type="NCBI Taxonomy" id="2683649"/>
    <lineage>
        <taxon>Bacteria</taxon>
        <taxon>Pseudomonadati</taxon>
        <taxon>Pseudomonadota</taxon>
        <taxon>Alphaproteobacteria</taxon>
        <taxon>Acetobacterales</taxon>
        <taxon>Acetobacteraceae</taxon>
        <taxon>Lichenicoccus</taxon>
    </lineage>
</organism>
<keyword evidence="4" id="KW-1185">Reference proteome</keyword>
<name>A0A5R9J2Z1_9PROT</name>
<evidence type="ECO:0000259" key="2">
    <source>
        <dbReference type="Pfam" id="PF23572"/>
    </source>
</evidence>
<evidence type="ECO:0000259" key="1">
    <source>
        <dbReference type="Pfam" id="PF23571"/>
    </source>
</evidence>
<dbReference type="OrthoDB" id="5678283at2"/>
<dbReference type="Pfam" id="PF23572">
    <property type="entry name" value="GH3_C"/>
    <property type="match status" value="1"/>
</dbReference>
<evidence type="ECO:0000313" key="3">
    <source>
        <dbReference type="EMBL" id="TLU71339.1"/>
    </source>
</evidence>
<protein>
    <submittedName>
        <fullName evidence="3">GH3 auxin-responsive promoter family protein</fullName>
    </submittedName>
</protein>
<dbReference type="PANTHER" id="PTHR31901">
    <property type="entry name" value="GH3 DOMAIN-CONTAINING PROTEIN"/>
    <property type="match status" value="1"/>
</dbReference>
<proteinExistence type="predicted"/>
<dbReference type="AlphaFoldDB" id="A0A5R9J2Z1"/>
<accession>A0A5R9J2Z1</accession>
<feature type="domain" description="GH3 middle" evidence="1">
    <location>
        <begin position="301"/>
        <end position="374"/>
    </location>
</feature>
<dbReference type="InterPro" id="IPR004993">
    <property type="entry name" value="GH3"/>
</dbReference>
<dbReference type="Pfam" id="PF03321">
    <property type="entry name" value="GH3"/>
    <property type="match status" value="1"/>
</dbReference>